<comment type="caution">
    <text evidence="2">The sequence shown here is derived from an EMBL/GenBank/DDBJ whole genome shotgun (WGS) entry which is preliminary data.</text>
</comment>
<dbReference type="EMBL" id="FNDI01000038">
    <property type="protein sequence ID" value="SDJ22421.1"/>
    <property type="molecule type" value="Genomic_DNA"/>
</dbReference>
<keyword evidence="3" id="KW-1185">Reference proteome</keyword>
<dbReference type="Pfam" id="PF14065">
    <property type="entry name" value="Pvc16_N"/>
    <property type="match status" value="1"/>
</dbReference>
<dbReference type="InterPro" id="IPR025351">
    <property type="entry name" value="Pvc16_N"/>
</dbReference>
<dbReference type="Proteomes" id="UP000198900">
    <property type="component" value="Unassembled WGS sequence"/>
</dbReference>
<gene>
    <name evidence="2" type="ORF">SAMN04487926_13821</name>
</gene>
<name>A0A7Z7FM64_9BURK</name>
<reference evidence="2" key="1">
    <citation type="submission" date="2016-10" db="EMBL/GenBank/DDBJ databases">
        <authorList>
            <person name="Varghese N."/>
            <person name="Submissions S."/>
        </authorList>
    </citation>
    <scope>NUCLEOTIDE SEQUENCE [LARGE SCALE GENOMIC DNA]</scope>
    <source>
        <strain evidence="2">YR281</strain>
    </source>
</reference>
<evidence type="ECO:0000259" key="1">
    <source>
        <dbReference type="Pfam" id="PF14065"/>
    </source>
</evidence>
<dbReference type="AlphaFoldDB" id="A0A7Z7FM64"/>
<accession>A0A7Z7FM64</accession>
<proteinExistence type="predicted"/>
<feature type="domain" description="Pvc16 N-terminal" evidence="1">
    <location>
        <begin position="9"/>
        <end position="175"/>
    </location>
</feature>
<protein>
    <recommendedName>
        <fullName evidence="1">Pvc16 N-terminal domain-containing protein</fullName>
    </recommendedName>
</protein>
<dbReference type="RefSeq" id="WP_091789291.1">
    <property type="nucleotide sequence ID" value="NZ_FNDI01000038.1"/>
</dbReference>
<evidence type="ECO:0000313" key="3">
    <source>
        <dbReference type="Proteomes" id="UP000198900"/>
    </source>
</evidence>
<sequence length="190" mass="20920">MNGDALFRVTRTLRERLEQVTGPGKVFVGPLDDPHAAGASLILFLYRILPNRDLRNHEHRVPSDLPPPPLVIFRNALPLDLYYLVTVGNTADEQEEILLQTLGAAMQLLQLEPELSGMGVGYETMHVSLEPLTTEETSRIWALFPTANYRTSVAYLASPVWLDPKLPEAEGPPVVKDSLDVGAGIGLDKV</sequence>
<evidence type="ECO:0000313" key="2">
    <source>
        <dbReference type="EMBL" id="SDJ22421.1"/>
    </source>
</evidence>
<organism evidence="2 3">
    <name type="scientific">Paraburkholderia steynii</name>
    <dbReference type="NCBI Taxonomy" id="1245441"/>
    <lineage>
        <taxon>Bacteria</taxon>
        <taxon>Pseudomonadati</taxon>
        <taxon>Pseudomonadota</taxon>
        <taxon>Betaproteobacteria</taxon>
        <taxon>Burkholderiales</taxon>
        <taxon>Burkholderiaceae</taxon>
        <taxon>Paraburkholderia</taxon>
    </lineage>
</organism>